<keyword evidence="4 7" id="KW-1133">Transmembrane helix</keyword>
<evidence type="ECO:0000256" key="3">
    <source>
        <dbReference type="ARBA" id="ARBA00022692"/>
    </source>
</evidence>
<evidence type="ECO:0000313" key="8">
    <source>
        <dbReference type="EMBL" id="CAL5225251.1"/>
    </source>
</evidence>
<protein>
    <recommendedName>
        <fullName evidence="7">Probable magnesium transporter</fullName>
    </recommendedName>
</protein>
<comment type="caution">
    <text evidence="7">Lacks conserved residue(s) required for the propagation of feature annotation.</text>
</comment>
<feature type="transmembrane region" description="Helical" evidence="7">
    <location>
        <begin position="48"/>
        <end position="68"/>
    </location>
</feature>
<keyword evidence="7" id="KW-1003">Cell membrane</keyword>
<comment type="subunit">
    <text evidence="7">Homodimer.</text>
</comment>
<feature type="transmembrane region" description="Helical" evidence="7">
    <location>
        <begin position="133"/>
        <end position="150"/>
    </location>
</feature>
<dbReference type="PANTHER" id="PTHR12570:SF91">
    <property type="entry name" value="MAGNESIUM TRANSPORTER-RELATED"/>
    <property type="match status" value="1"/>
</dbReference>
<keyword evidence="3 7" id="KW-0812">Transmembrane</keyword>
<organism evidence="8 9">
    <name type="scientific">Coccomyxa viridis</name>
    <dbReference type="NCBI Taxonomy" id="1274662"/>
    <lineage>
        <taxon>Eukaryota</taxon>
        <taxon>Viridiplantae</taxon>
        <taxon>Chlorophyta</taxon>
        <taxon>core chlorophytes</taxon>
        <taxon>Trebouxiophyceae</taxon>
        <taxon>Trebouxiophyceae incertae sedis</taxon>
        <taxon>Coccomyxaceae</taxon>
        <taxon>Coccomyxa</taxon>
    </lineage>
</organism>
<gene>
    <name evidence="8" type="primary">g8043</name>
    <name evidence="8" type="ORF">VP750_LOCUS6910</name>
</gene>
<accession>A0ABP1G0I5</accession>
<comment type="function">
    <text evidence="6 7">Acts as a Mg(2+) transporter. Can also transport other divalent cations such as Fe(2+), Sr(2+), Ba(2+), Mn(2+) and Co(2+) but to a much less extent than Mg(2+).</text>
</comment>
<keyword evidence="5 7" id="KW-0472">Membrane</keyword>
<evidence type="ECO:0000256" key="7">
    <source>
        <dbReference type="RuleBase" id="RU363078"/>
    </source>
</evidence>
<dbReference type="Pfam" id="PF05653">
    <property type="entry name" value="Mg_trans_NIPA"/>
    <property type="match status" value="2"/>
</dbReference>
<dbReference type="Proteomes" id="UP001497392">
    <property type="component" value="Unassembled WGS sequence"/>
</dbReference>
<feature type="transmembrane region" description="Helical" evidence="7">
    <location>
        <begin position="95"/>
        <end position="113"/>
    </location>
</feature>
<evidence type="ECO:0000256" key="1">
    <source>
        <dbReference type="ARBA" id="ARBA00004141"/>
    </source>
</evidence>
<dbReference type="PANTHER" id="PTHR12570">
    <property type="match status" value="1"/>
</dbReference>
<reference evidence="8 9" key="1">
    <citation type="submission" date="2024-06" db="EMBL/GenBank/DDBJ databases">
        <authorList>
            <person name="Kraege A."/>
            <person name="Thomma B."/>
        </authorList>
    </citation>
    <scope>NUCLEOTIDE SEQUENCE [LARGE SCALE GENOMIC DNA]</scope>
</reference>
<comment type="subcellular location">
    <subcellularLocation>
        <location evidence="7">Cell membrane</location>
        <topology evidence="7">Multi-pass membrane protein</topology>
    </subcellularLocation>
    <subcellularLocation>
        <location evidence="7">Early endosome</location>
    </subcellularLocation>
    <subcellularLocation>
        <location evidence="1">Membrane</location>
        <topology evidence="1">Multi-pass membrane protein</topology>
    </subcellularLocation>
</comment>
<keyword evidence="7" id="KW-0813">Transport</keyword>
<evidence type="ECO:0000256" key="4">
    <source>
        <dbReference type="ARBA" id="ARBA00022989"/>
    </source>
</evidence>
<keyword evidence="7" id="KW-0406">Ion transport</keyword>
<sequence length="215" mass="23243">MLMMIVGEIANFAAYAFAPAILVTPLGALSIIVSAVLAHMVLKERLNVFGIVGCMLCIVGSITIVLHAPEEQPITSLLQALGIAMKLTFHGENQFVFIETYFCILIVGVSVITQLNYLNRALDMFNTAIVSPIYYVMFTLFTITASLILFKERQTGTQMATEACGFTTIVIGTFLLHATRELDVSLGDLTALLRAPASASGQGAARLSSMEMGRR</sequence>
<dbReference type="InterPro" id="IPR037185">
    <property type="entry name" value="EmrE-like"/>
</dbReference>
<dbReference type="SUPFAM" id="SSF103481">
    <property type="entry name" value="Multidrug resistance efflux transporter EmrE"/>
    <property type="match status" value="1"/>
</dbReference>
<keyword evidence="7" id="KW-0967">Endosome</keyword>
<dbReference type="InterPro" id="IPR008521">
    <property type="entry name" value="Mg_trans_NIPA"/>
</dbReference>
<evidence type="ECO:0000256" key="2">
    <source>
        <dbReference type="ARBA" id="ARBA00007001"/>
    </source>
</evidence>
<keyword evidence="9" id="KW-1185">Reference proteome</keyword>
<comment type="similarity">
    <text evidence="2 7">Belongs to the NIPA (TC 2.A.7) family.</text>
</comment>
<feature type="transmembrane region" description="Helical" evidence="7">
    <location>
        <begin position="12"/>
        <end position="42"/>
    </location>
</feature>
<evidence type="ECO:0000256" key="5">
    <source>
        <dbReference type="ARBA" id="ARBA00023136"/>
    </source>
</evidence>
<dbReference type="EMBL" id="CAXHTA020000012">
    <property type="protein sequence ID" value="CAL5225251.1"/>
    <property type="molecule type" value="Genomic_DNA"/>
</dbReference>
<name>A0ABP1G0I5_9CHLO</name>
<keyword evidence="7" id="KW-0460">Magnesium</keyword>
<evidence type="ECO:0000256" key="6">
    <source>
        <dbReference type="ARBA" id="ARBA00025284"/>
    </source>
</evidence>
<comment type="caution">
    <text evidence="8">The sequence shown here is derived from an EMBL/GenBank/DDBJ whole genome shotgun (WGS) entry which is preliminary data.</text>
</comment>
<evidence type="ECO:0000313" key="9">
    <source>
        <dbReference type="Proteomes" id="UP001497392"/>
    </source>
</evidence>
<proteinExistence type="inferred from homology"/>